<dbReference type="RefSeq" id="WP_110783915.1">
    <property type="nucleotide sequence ID" value="NZ_QKQS01000001.1"/>
</dbReference>
<evidence type="ECO:0000313" key="3">
    <source>
        <dbReference type="Proteomes" id="UP000248134"/>
    </source>
</evidence>
<organism evidence="2 3">
    <name type="scientific">Rhodopseudomonas palustris</name>
    <dbReference type="NCBI Taxonomy" id="1076"/>
    <lineage>
        <taxon>Bacteria</taxon>
        <taxon>Pseudomonadati</taxon>
        <taxon>Pseudomonadota</taxon>
        <taxon>Alphaproteobacteria</taxon>
        <taxon>Hyphomicrobiales</taxon>
        <taxon>Nitrobacteraceae</taxon>
        <taxon>Rhodopseudomonas</taxon>
    </lineage>
</organism>
<feature type="transmembrane region" description="Helical" evidence="1">
    <location>
        <begin position="21"/>
        <end position="44"/>
    </location>
</feature>
<dbReference type="OrthoDB" id="7959514at2"/>
<dbReference type="Proteomes" id="UP000248134">
    <property type="component" value="Unassembled WGS sequence"/>
</dbReference>
<reference evidence="2 3" key="1">
    <citation type="submission" date="2018-06" db="EMBL/GenBank/DDBJ databases">
        <title>Draft Whole-Genome Sequence of the purple photosynthetic bacterium Rhodospeudomonas palustris XCP.</title>
        <authorList>
            <person name="Rayyan A."/>
            <person name="Meyer T.E."/>
            <person name="Kyndt J.A."/>
        </authorList>
    </citation>
    <scope>NUCLEOTIDE SEQUENCE [LARGE SCALE GENOMIC DNA]</scope>
    <source>
        <strain evidence="2 3">XCP</strain>
    </source>
</reference>
<evidence type="ECO:0000313" key="2">
    <source>
        <dbReference type="EMBL" id="PZA13926.1"/>
    </source>
</evidence>
<gene>
    <name evidence="2" type="ORF">DNX69_00385</name>
</gene>
<sequence length="235" mass="26499">MTLVSSLSGRQRHRRVPRTSSRLPLMIGGAIGAASIAAVAYLLWPTWQVQSVGDPDRTPVTIGDTLFNVPTKAFRVKYQRRSGPQERVDLVFLYPSLTPPERVVHKTADEIAEFQPMDRIFVTIAAHEDTLAPTTRLRTIYPRYLAQEASQTLDGLTMRPFVDGSPYASEDLFTAEQPELSARCTRDRQTPGMCLSEMRIEGADITFRFPRQWLNQWREVASAIARLAAQMHVRG</sequence>
<proteinExistence type="predicted"/>
<comment type="caution">
    <text evidence="2">The sequence shown here is derived from an EMBL/GenBank/DDBJ whole genome shotgun (WGS) entry which is preliminary data.</text>
</comment>
<name>A0A323URW7_RHOPL</name>
<keyword evidence="1" id="KW-0472">Membrane</keyword>
<dbReference type="EMBL" id="QKQS01000001">
    <property type="protein sequence ID" value="PZA13926.1"/>
    <property type="molecule type" value="Genomic_DNA"/>
</dbReference>
<evidence type="ECO:0008006" key="4">
    <source>
        <dbReference type="Google" id="ProtNLM"/>
    </source>
</evidence>
<protein>
    <recommendedName>
        <fullName evidence="4">Transmembrane protein</fullName>
    </recommendedName>
</protein>
<accession>A0A323URW7</accession>
<keyword evidence="1" id="KW-0812">Transmembrane</keyword>
<dbReference type="AlphaFoldDB" id="A0A323URW7"/>
<evidence type="ECO:0000256" key="1">
    <source>
        <dbReference type="SAM" id="Phobius"/>
    </source>
</evidence>
<keyword evidence="1" id="KW-1133">Transmembrane helix</keyword>